<dbReference type="RefSeq" id="WP_069393705.1">
    <property type="nucleotide sequence ID" value="NZ_AP022594.1"/>
</dbReference>
<comment type="caution">
    <text evidence="6">The sequence shown here is derived from an EMBL/GenBank/DDBJ whole genome shotgun (WGS) entry which is preliminary data.</text>
</comment>
<dbReference type="InterPro" id="IPR013149">
    <property type="entry name" value="ADH-like_C"/>
</dbReference>
<evidence type="ECO:0000256" key="2">
    <source>
        <dbReference type="ARBA" id="ARBA00022723"/>
    </source>
</evidence>
<dbReference type="Gene3D" id="3.40.50.720">
    <property type="entry name" value="NAD(P)-binding Rossmann-like Domain"/>
    <property type="match status" value="1"/>
</dbReference>
<dbReference type="OrthoDB" id="241504at2"/>
<dbReference type="PROSITE" id="PS00059">
    <property type="entry name" value="ADH_ZINC"/>
    <property type="match status" value="1"/>
</dbReference>
<comment type="similarity">
    <text evidence="5">Belongs to the zinc-containing alcohol dehydrogenase family.</text>
</comment>
<evidence type="ECO:0000256" key="1">
    <source>
        <dbReference type="ARBA" id="ARBA00001947"/>
    </source>
</evidence>
<keyword evidence="3 5" id="KW-0862">Zinc</keyword>
<keyword evidence="7" id="KW-1185">Reference proteome</keyword>
<evidence type="ECO:0000256" key="5">
    <source>
        <dbReference type="RuleBase" id="RU361277"/>
    </source>
</evidence>
<evidence type="ECO:0000256" key="3">
    <source>
        <dbReference type="ARBA" id="ARBA00022833"/>
    </source>
</evidence>
<accession>A0A7I7SHU4</accession>
<proteinExistence type="inferred from homology"/>
<dbReference type="Pfam" id="PF08240">
    <property type="entry name" value="ADH_N"/>
    <property type="match status" value="1"/>
</dbReference>
<sequence length="369" mass="39326">MAFTGRIARFDAPGKPFEIDTVTLPELGRGETLIKVSRTNICGSDLHAWHGSFATRGLGGQLPTVLGHEMVGTVEALGEGIRTDADDAPLQQGTRVVFPYFFCCHRCRNCLAGRRNACLKLSMAMLGRADQPPYFVGGYGDYFLLPAGAVLYTVPDSVPDSIAAGANCALSQVMYGLERVDLQGGEHVVVQGAGALGLYAVAVAKSRGAAKVIAIDGVAERLALATEFGADETIDISHVDSDRERIKMVRSLTGGHGADVVVEVVGSPAAIDEGLKMLGQFGRYVEIGNINIGQTFEFDPSRFVFGNKTMFGVSLYDPAVLGRAMTFLASHQATLPLERLTAECYPLDEINEAFAAADSRNSVRAGIVF</sequence>
<dbReference type="SMART" id="SM00829">
    <property type="entry name" value="PKS_ER"/>
    <property type="match status" value="1"/>
</dbReference>
<dbReference type="EMBL" id="NCXO01000033">
    <property type="protein sequence ID" value="OSC32776.1"/>
    <property type="molecule type" value="Genomic_DNA"/>
</dbReference>
<name>A0A7I7SHU4_9MYCO</name>
<dbReference type="SUPFAM" id="SSF51735">
    <property type="entry name" value="NAD(P)-binding Rossmann-fold domains"/>
    <property type="match status" value="1"/>
</dbReference>
<gene>
    <name evidence="6" type="ORF">B8W67_14340</name>
</gene>
<evidence type="ECO:0000313" key="6">
    <source>
        <dbReference type="EMBL" id="OSC32776.1"/>
    </source>
</evidence>
<comment type="cofactor">
    <cofactor evidence="1 5">
        <name>Zn(2+)</name>
        <dbReference type="ChEBI" id="CHEBI:29105"/>
    </cofactor>
</comment>
<dbReference type="Gene3D" id="3.90.180.10">
    <property type="entry name" value="Medium-chain alcohol dehydrogenases, catalytic domain"/>
    <property type="match status" value="1"/>
</dbReference>
<dbReference type="InterPro" id="IPR011032">
    <property type="entry name" value="GroES-like_sf"/>
</dbReference>
<dbReference type="InterPro" id="IPR020843">
    <property type="entry name" value="ER"/>
</dbReference>
<evidence type="ECO:0000313" key="7">
    <source>
        <dbReference type="Proteomes" id="UP000193577"/>
    </source>
</evidence>
<protein>
    <submittedName>
        <fullName evidence="6">Zinc-binding alcohol dehydrogenase</fullName>
    </submittedName>
</protein>
<dbReference type="PANTHER" id="PTHR43401">
    <property type="entry name" value="L-THREONINE 3-DEHYDROGENASE"/>
    <property type="match status" value="1"/>
</dbReference>
<dbReference type="GO" id="GO:0016491">
    <property type="term" value="F:oxidoreductase activity"/>
    <property type="evidence" value="ECO:0007669"/>
    <property type="project" value="UniProtKB-KW"/>
</dbReference>
<dbReference type="InterPro" id="IPR002328">
    <property type="entry name" value="ADH_Zn_CS"/>
</dbReference>
<organism evidence="6 7">
    <name type="scientific">Mycolicibacillus koreensis</name>
    <dbReference type="NCBI Taxonomy" id="1069220"/>
    <lineage>
        <taxon>Bacteria</taxon>
        <taxon>Bacillati</taxon>
        <taxon>Actinomycetota</taxon>
        <taxon>Actinomycetes</taxon>
        <taxon>Mycobacteriales</taxon>
        <taxon>Mycobacteriaceae</taxon>
        <taxon>Mycolicibacillus</taxon>
    </lineage>
</organism>
<reference evidence="6 7" key="1">
    <citation type="submission" date="2017-04" db="EMBL/GenBank/DDBJ databases">
        <title>The new phylogeny of genus Mycobacterium.</title>
        <authorList>
            <person name="Tortoli E."/>
            <person name="Trovato A."/>
            <person name="Cirillo D.M."/>
        </authorList>
    </citation>
    <scope>NUCLEOTIDE SEQUENCE [LARGE SCALE GENOMIC DNA]</scope>
    <source>
        <strain evidence="6 7">KCTC 19819</strain>
    </source>
</reference>
<dbReference type="PANTHER" id="PTHR43401:SF2">
    <property type="entry name" value="L-THREONINE 3-DEHYDROGENASE"/>
    <property type="match status" value="1"/>
</dbReference>
<dbReference type="Pfam" id="PF00107">
    <property type="entry name" value="ADH_zinc_N"/>
    <property type="match status" value="1"/>
</dbReference>
<dbReference type="AlphaFoldDB" id="A0A7I7SHU4"/>
<keyword evidence="2 5" id="KW-0479">Metal-binding</keyword>
<dbReference type="GO" id="GO:0008270">
    <property type="term" value="F:zinc ion binding"/>
    <property type="evidence" value="ECO:0007669"/>
    <property type="project" value="InterPro"/>
</dbReference>
<dbReference type="SUPFAM" id="SSF50129">
    <property type="entry name" value="GroES-like"/>
    <property type="match status" value="1"/>
</dbReference>
<dbReference type="CDD" id="cd08231">
    <property type="entry name" value="MDR_TM0436_like"/>
    <property type="match status" value="1"/>
</dbReference>
<dbReference type="InterPro" id="IPR050129">
    <property type="entry name" value="Zn_alcohol_dh"/>
</dbReference>
<dbReference type="Proteomes" id="UP000193577">
    <property type="component" value="Unassembled WGS sequence"/>
</dbReference>
<keyword evidence="4" id="KW-0560">Oxidoreductase</keyword>
<dbReference type="InterPro" id="IPR013154">
    <property type="entry name" value="ADH-like_N"/>
</dbReference>
<dbReference type="InterPro" id="IPR036291">
    <property type="entry name" value="NAD(P)-bd_dom_sf"/>
</dbReference>
<evidence type="ECO:0000256" key="4">
    <source>
        <dbReference type="ARBA" id="ARBA00023002"/>
    </source>
</evidence>